<evidence type="ECO:0000313" key="3">
    <source>
        <dbReference type="Proteomes" id="UP000441404"/>
    </source>
</evidence>
<evidence type="ECO:0000313" key="4">
    <source>
        <dbReference type="Proteomes" id="UP000489190"/>
    </source>
</evidence>
<organism evidence="1 3">
    <name type="scientific">Pseudomonas helleri</name>
    <dbReference type="NCBI Taxonomy" id="1608996"/>
    <lineage>
        <taxon>Bacteria</taxon>
        <taxon>Pseudomonadati</taxon>
        <taxon>Pseudomonadota</taxon>
        <taxon>Gammaproteobacteria</taxon>
        <taxon>Pseudomonadales</taxon>
        <taxon>Pseudomonadaceae</taxon>
        <taxon>Pseudomonas</taxon>
    </lineage>
</organism>
<dbReference type="RefSeq" id="WP_153329654.1">
    <property type="nucleotide sequence ID" value="NZ_WIWI01000049.1"/>
</dbReference>
<dbReference type="Proteomes" id="UP000489190">
    <property type="component" value="Unassembled WGS sequence"/>
</dbReference>
<dbReference type="Proteomes" id="UP000441404">
    <property type="component" value="Unassembled WGS sequence"/>
</dbReference>
<dbReference type="AlphaFoldDB" id="A0A6A7YNG3"/>
<reference evidence="3 4" key="1">
    <citation type="submission" date="2019-10" db="EMBL/GenBank/DDBJ databases">
        <title>Evaluation of single-gene subtyping targets for Pseudomonas.</title>
        <authorList>
            <person name="Reichler S.J."/>
            <person name="Orsi R.H."/>
            <person name="Wiedmann M."/>
            <person name="Martin N.H."/>
            <person name="Murphy S.I."/>
        </authorList>
    </citation>
    <scope>NUCLEOTIDE SEQUENCE [LARGE SCALE GENOMIC DNA]</scope>
    <source>
        <strain evidence="2 4">FSL R10-3254</strain>
        <strain evidence="1 3">FSL R10-3257</strain>
    </source>
</reference>
<dbReference type="EMBL" id="WIWJ01000047">
    <property type="protein sequence ID" value="MQT49208.1"/>
    <property type="molecule type" value="Genomic_DNA"/>
</dbReference>
<accession>A0A6A7YNG3</accession>
<name>A0A6A7YNG3_9PSED</name>
<sequence length="247" mass="27527">MEESNKVYVNAGILAMCLPGTVLTAQQQEDVMNSLLFAELSARVKHPLAQHNTEREQAVQRMLDNLCWIRLNQPGVVSKSSRSLTVVDVVTAKSLSMFPSRVSSGFIELLKRLKFLPSQKALDVWHEKTVSPVHSDHTASTDCPVPDEFNVCVKFAILDAEGVLHTLMLAFTTHTKLLSNYLSQTIKIEESAGLHVQAYTYELNAQCFSRLRESVAEKLKIKKNQYVLPWACSADGKCPPVLTQQGL</sequence>
<comment type="caution">
    <text evidence="1">The sequence shown here is derived from an EMBL/GenBank/DDBJ whole genome shotgun (WGS) entry which is preliminary data.</text>
</comment>
<gene>
    <name evidence="2" type="ORF">GHO39_17730</name>
    <name evidence="1" type="ORF">GHO40_21095</name>
</gene>
<evidence type="ECO:0000313" key="2">
    <source>
        <dbReference type="EMBL" id="MQT90962.1"/>
    </source>
</evidence>
<evidence type="ECO:0000313" key="1">
    <source>
        <dbReference type="EMBL" id="MQT49208.1"/>
    </source>
</evidence>
<protein>
    <submittedName>
        <fullName evidence="1">Uncharacterized protein</fullName>
    </submittedName>
</protein>
<proteinExistence type="predicted"/>
<dbReference type="EMBL" id="WIWI01000049">
    <property type="protein sequence ID" value="MQT90962.1"/>
    <property type="molecule type" value="Genomic_DNA"/>
</dbReference>